<feature type="domain" description="Sulfotransferase" evidence="2">
    <location>
        <begin position="180"/>
        <end position="334"/>
    </location>
</feature>
<dbReference type="Pfam" id="PF00685">
    <property type="entry name" value="Sulfotransfer_1"/>
    <property type="match status" value="1"/>
</dbReference>
<evidence type="ECO:0000259" key="2">
    <source>
        <dbReference type="Pfam" id="PF00685"/>
    </source>
</evidence>
<sequence>MLSMTRMFSGKLSHARLCVLFTFFVLLSFTYLLVQSRGLFTASLASSSTAAAANYYATGASRVGHNVGTHENGRGENMDNITGGRGRKQHALVPTECTVPPQQSEIMKMVRWFLGFSGAIPLSDYVDLFDNAAVTIRKLDELVMKNGTRLYYHHAITGDASVSTLWSNDDWWKNPENCGLTEPRYTNAHHVHKLLPHARIIVILRNPVDRLYSDFLYFQKQDKAQDLFHSSAQKAIASLSQCLDTLSIRSCVYNYTVSSKSRARLRIGLYSVYLNEWLSVFPRDQILVIRLEDYSAKPLTTIRQVNKFLGLKSLSEEEAEDVLEKPVFNRRRASDKKLGKMLPETRDLLKQFYRPYNVELARLLQDERFLWEDGAF</sequence>
<dbReference type="Proteomes" id="UP000735302">
    <property type="component" value="Unassembled WGS sequence"/>
</dbReference>
<evidence type="ECO:0000256" key="1">
    <source>
        <dbReference type="SAM" id="MobiDB-lite"/>
    </source>
</evidence>
<dbReference type="SUPFAM" id="SSF52540">
    <property type="entry name" value="P-loop containing nucleoside triphosphate hydrolases"/>
    <property type="match status" value="1"/>
</dbReference>
<comment type="caution">
    <text evidence="3">The sequence shown here is derived from an EMBL/GenBank/DDBJ whole genome shotgun (WGS) entry which is preliminary data.</text>
</comment>
<dbReference type="InterPro" id="IPR052654">
    <property type="entry name" value="CS_Sulfotransferase"/>
</dbReference>
<evidence type="ECO:0000313" key="3">
    <source>
        <dbReference type="EMBL" id="GFN84158.1"/>
    </source>
</evidence>
<dbReference type="Gene3D" id="3.40.50.300">
    <property type="entry name" value="P-loop containing nucleotide triphosphate hydrolases"/>
    <property type="match status" value="1"/>
</dbReference>
<protein>
    <submittedName>
        <fullName evidence="3">Sulfotransferase</fullName>
    </submittedName>
</protein>
<dbReference type="InterPro" id="IPR027417">
    <property type="entry name" value="P-loop_NTPase"/>
</dbReference>
<dbReference type="GO" id="GO:0050659">
    <property type="term" value="F:N-acetylgalactosamine 4-sulfate 6-O-sulfotransferase activity"/>
    <property type="evidence" value="ECO:0007669"/>
    <property type="project" value="TreeGrafter"/>
</dbReference>
<accession>A0AAV3YQ42</accession>
<dbReference type="EMBL" id="BLXT01001278">
    <property type="protein sequence ID" value="GFN84158.1"/>
    <property type="molecule type" value="Genomic_DNA"/>
</dbReference>
<proteinExistence type="predicted"/>
<feature type="region of interest" description="Disordered" evidence="1">
    <location>
        <begin position="66"/>
        <end position="86"/>
    </location>
</feature>
<dbReference type="GO" id="GO:0019319">
    <property type="term" value="P:hexose biosynthetic process"/>
    <property type="evidence" value="ECO:0007669"/>
    <property type="project" value="TreeGrafter"/>
</dbReference>
<name>A0AAV3YQ42_9GAST</name>
<dbReference type="PANTHER" id="PTHR15723">
    <property type="entry name" value="CARBOHYDRATE SULFOTRANSFERASE 15"/>
    <property type="match status" value="1"/>
</dbReference>
<organism evidence="3 4">
    <name type="scientific">Plakobranchus ocellatus</name>
    <dbReference type="NCBI Taxonomy" id="259542"/>
    <lineage>
        <taxon>Eukaryota</taxon>
        <taxon>Metazoa</taxon>
        <taxon>Spiralia</taxon>
        <taxon>Lophotrochozoa</taxon>
        <taxon>Mollusca</taxon>
        <taxon>Gastropoda</taxon>
        <taxon>Heterobranchia</taxon>
        <taxon>Euthyneura</taxon>
        <taxon>Panpulmonata</taxon>
        <taxon>Sacoglossa</taxon>
        <taxon>Placobranchoidea</taxon>
        <taxon>Plakobranchidae</taxon>
        <taxon>Plakobranchus</taxon>
    </lineage>
</organism>
<dbReference type="PANTHER" id="PTHR15723:SF0">
    <property type="entry name" value="CARBOHYDRATE SULFOTRANSFERASE 15"/>
    <property type="match status" value="1"/>
</dbReference>
<reference evidence="3 4" key="1">
    <citation type="journal article" date="2021" name="Elife">
        <title>Chloroplast acquisition without the gene transfer in kleptoplastic sea slugs, Plakobranchus ocellatus.</title>
        <authorList>
            <person name="Maeda T."/>
            <person name="Takahashi S."/>
            <person name="Yoshida T."/>
            <person name="Shimamura S."/>
            <person name="Takaki Y."/>
            <person name="Nagai Y."/>
            <person name="Toyoda A."/>
            <person name="Suzuki Y."/>
            <person name="Arimoto A."/>
            <person name="Ishii H."/>
            <person name="Satoh N."/>
            <person name="Nishiyama T."/>
            <person name="Hasebe M."/>
            <person name="Maruyama T."/>
            <person name="Minagawa J."/>
            <person name="Obokata J."/>
            <person name="Shigenobu S."/>
        </authorList>
    </citation>
    <scope>NUCLEOTIDE SEQUENCE [LARGE SCALE GENOMIC DNA]</scope>
</reference>
<gene>
    <name evidence="3" type="ORF">PoB_001066400</name>
</gene>
<evidence type="ECO:0000313" key="4">
    <source>
        <dbReference type="Proteomes" id="UP000735302"/>
    </source>
</evidence>
<dbReference type="InterPro" id="IPR000863">
    <property type="entry name" value="Sulfotransferase_dom"/>
</dbReference>
<keyword evidence="4" id="KW-1185">Reference proteome</keyword>
<dbReference type="AlphaFoldDB" id="A0AAV3YQ42"/>